<sequence length="573" mass="66321">MKIRILTENIQGLGLGHIARSFNLALIFLEMGYEVDFFVRGSISFLDFLKKQEIAPNLVANFYPLHIEWLKLCHTGFLECNICIIDSYQVEDFSLFLKHSNVLCLLDDDGRHFQLLKNNRKSFLQDSSKYDTQHSQINQKTTQTCNMMRNKPTKLFVLNPNGYYRTLHVEPDLCDYIFSGLEYAPINPCFRNKNLFQKEKTYDFFVCLGGEDLQDKSYEIFMQLQSFRKSAIVVVGTNYRGKLLDSEFLCKDTAEHIEQYRIFHNISQHEIAYLIASAKSCIVSGGGIIFEALSLCDNIFTINLASNQNEQIALLSEQGLVCEISLPLTQASLNMQNNKRHMQNKVGVSLWDFASNLILHAINTTLQRTQESVKNFHIDSLYAVDFCNISANEVLNVLEYRNHEFVRKNMYGSSKISLDGHLNFIKSLQQDKQNKYFLVQEHGLDIGVISLIRINLKHSHAYLGIYKNPLIHTQKNRENNTLLPCNTSAKTSQSYGTKLMKVIKHIAFQEYNLNMLYLEVVETNMRAIQLYKQEGFEYLGTLKEGFRVYEKQHEHFLNILLYGLKNPTRECKK</sequence>
<evidence type="ECO:0008006" key="3">
    <source>
        <dbReference type="Google" id="ProtNLM"/>
    </source>
</evidence>
<dbReference type="Proteomes" id="UP000256379">
    <property type="component" value="Unassembled WGS sequence"/>
</dbReference>
<dbReference type="AlphaFoldDB" id="A0A3D8IMA8"/>
<dbReference type="PANTHER" id="PTHR43415">
    <property type="entry name" value="SPERMIDINE N(1)-ACETYLTRANSFERASE"/>
    <property type="match status" value="1"/>
</dbReference>
<organism evidence="1 2">
    <name type="scientific">Helicobacter didelphidarum</name>
    <dbReference type="NCBI Taxonomy" id="2040648"/>
    <lineage>
        <taxon>Bacteria</taxon>
        <taxon>Pseudomonadati</taxon>
        <taxon>Campylobacterota</taxon>
        <taxon>Epsilonproteobacteria</taxon>
        <taxon>Campylobacterales</taxon>
        <taxon>Helicobacteraceae</taxon>
        <taxon>Helicobacter</taxon>
    </lineage>
</organism>
<dbReference type="PANTHER" id="PTHR43415:SF3">
    <property type="entry name" value="GNAT-FAMILY ACETYLTRANSFERASE"/>
    <property type="match status" value="1"/>
</dbReference>
<dbReference type="RefSeq" id="WP_115542716.1">
    <property type="nucleotide sequence ID" value="NZ_NXLQ01000005.1"/>
</dbReference>
<proteinExistence type="predicted"/>
<dbReference type="OrthoDB" id="5330177at2"/>
<dbReference type="Gene3D" id="3.40.630.30">
    <property type="match status" value="1"/>
</dbReference>
<evidence type="ECO:0000313" key="2">
    <source>
        <dbReference type="Proteomes" id="UP000256379"/>
    </source>
</evidence>
<dbReference type="Gene3D" id="3.40.50.2000">
    <property type="entry name" value="Glycogen Phosphorylase B"/>
    <property type="match status" value="1"/>
</dbReference>
<name>A0A3D8IMA8_9HELI</name>
<dbReference type="SUPFAM" id="SSF55729">
    <property type="entry name" value="Acyl-CoA N-acyltransferases (Nat)"/>
    <property type="match status" value="1"/>
</dbReference>
<protein>
    <recommendedName>
        <fullName evidence="3">UDP-4-amino-4, 6-dideoxy-N-acetyl-beta-L-altrosamine N-acetyltransferase</fullName>
    </recommendedName>
</protein>
<dbReference type="EMBL" id="NXLQ01000005">
    <property type="protein sequence ID" value="RDU66368.1"/>
    <property type="molecule type" value="Genomic_DNA"/>
</dbReference>
<reference evidence="1 2" key="1">
    <citation type="submission" date="2018-04" db="EMBL/GenBank/DDBJ databases">
        <title>Novel Campyloabacter and Helicobacter Species and Strains.</title>
        <authorList>
            <person name="Mannion A.J."/>
            <person name="Shen Z."/>
            <person name="Fox J.G."/>
        </authorList>
    </citation>
    <scope>NUCLEOTIDE SEQUENCE [LARGE SCALE GENOMIC DNA]</scope>
    <source>
        <strain evidence="1 2">MIT 17-337</strain>
    </source>
</reference>
<dbReference type="Pfam" id="PF13420">
    <property type="entry name" value="Acetyltransf_4"/>
    <property type="match status" value="1"/>
</dbReference>
<keyword evidence="2" id="KW-1185">Reference proteome</keyword>
<comment type="caution">
    <text evidence="1">The sequence shown here is derived from an EMBL/GenBank/DDBJ whole genome shotgun (WGS) entry which is preliminary data.</text>
</comment>
<gene>
    <name evidence="1" type="ORF">CQA53_03875</name>
</gene>
<dbReference type="InterPro" id="IPR016181">
    <property type="entry name" value="Acyl_CoA_acyltransferase"/>
</dbReference>
<evidence type="ECO:0000313" key="1">
    <source>
        <dbReference type="EMBL" id="RDU66368.1"/>
    </source>
</evidence>
<accession>A0A3D8IMA8</accession>